<evidence type="ECO:0000313" key="3">
    <source>
        <dbReference type="Proteomes" id="UP001228049"/>
    </source>
</evidence>
<dbReference type="AlphaFoldDB" id="A0AAD9CAB0"/>
<evidence type="ECO:0000313" key="2">
    <source>
        <dbReference type="EMBL" id="KAK1898440.1"/>
    </source>
</evidence>
<comment type="caution">
    <text evidence="2">The sequence shown here is derived from an EMBL/GenBank/DDBJ whole genome shotgun (WGS) entry which is preliminary data.</text>
</comment>
<feature type="region of interest" description="Disordered" evidence="1">
    <location>
        <begin position="33"/>
        <end position="76"/>
    </location>
</feature>
<reference evidence="2" key="1">
    <citation type="submission" date="2023-04" db="EMBL/GenBank/DDBJ databases">
        <title>Chromosome-level genome of Chaenocephalus aceratus.</title>
        <authorList>
            <person name="Park H."/>
        </authorList>
    </citation>
    <scope>NUCLEOTIDE SEQUENCE</scope>
    <source>
        <strain evidence="2">DE</strain>
        <tissue evidence="2">Muscle</tissue>
    </source>
</reference>
<name>A0AAD9CAB0_DISEL</name>
<sequence length="76" mass="7960">MSLLIVSRAASSLPPAPILDSMRWPPPVRVAQRASSLASRSQPPSRPIAVGVYGDSQGGDGATHLRRGSGTRGYPH</sequence>
<gene>
    <name evidence="2" type="ORF">KUDE01_017964</name>
</gene>
<dbReference type="EMBL" id="JASDAP010000008">
    <property type="protein sequence ID" value="KAK1898440.1"/>
    <property type="molecule type" value="Genomic_DNA"/>
</dbReference>
<organism evidence="2 3">
    <name type="scientific">Dissostichus eleginoides</name>
    <name type="common">Patagonian toothfish</name>
    <name type="synonym">Dissostichus amissus</name>
    <dbReference type="NCBI Taxonomy" id="100907"/>
    <lineage>
        <taxon>Eukaryota</taxon>
        <taxon>Metazoa</taxon>
        <taxon>Chordata</taxon>
        <taxon>Craniata</taxon>
        <taxon>Vertebrata</taxon>
        <taxon>Euteleostomi</taxon>
        <taxon>Actinopterygii</taxon>
        <taxon>Neopterygii</taxon>
        <taxon>Teleostei</taxon>
        <taxon>Neoteleostei</taxon>
        <taxon>Acanthomorphata</taxon>
        <taxon>Eupercaria</taxon>
        <taxon>Perciformes</taxon>
        <taxon>Notothenioidei</taxon>
        <taxon>Nototheniidae</taxon>
        <taxon>Dissostichus</taxon>
    </lineage>
</organism>
<dbReference type="Proteomes" id="UP001228049">
    <property type="component" value="Unassembled WGS sequence"/>
</dbReference>
<protein>
    <submittedName>
        <fullName evidence="2">Zinc finger and BTB domain containing protein 49</fullName>
    </submittedName>
</protein>
<accession>A0AAD9CAB0</accession>
<keyword evidence="3" id="KW-1185">Reference proteome</keyword>
<feature type="compositionally biased region" description="Basic residues" evidence="1">
    <location>
        <begin position="64"/>
        <end position="76"/>
    </location>
</feature>
<feature type="compositionally biased region" description="Low complexity" evidence="1">
    <location>
        <begin position="33"/>
        <end position="43"/>
    </location>
</feature>
<proteinExistence type="predicted"/>
<evidence type="ECO:0000256" key="1">
    <source>
        <dbReference type="SAM" id="MobiDB-lite"/>
    </source>
</evidence>